<evidence type="ECO:0000313" key="2">
    <source>
        <dbReference type="Proteomes" id="UP000322887"/>
    </source>
</evidence>
<keyword evidence="2" id="KW-1185">Reference proteome</keyword>
<dbReference type="Proteomes" id="UP000322887">
    <property type="component" value="Chromosome"/>
</dbReference>
<dbReference type="RefSeq" id="WP_002645510.1">
    <property type="nucleotide sequence ID" value="NZ_CP042910.1"/>
</dbReference>
<dbReference type="EMBL" id="CP042910">
    <property type="protein sequence ID" value="QEG17869.1"/>
    <property type="molecule type" value="Genomic_DNA"/>
</dbReference>
<sequence>MPVKIKPLTKKQLREVFESYSDVFAHWDKDVSAATFARTSGPVKQQVWFEGLRSGEYRPASGVRIRVAPDVAMLHQFLDIRHRQILHSQHEAMQPSVIAAMTTQFMPHLNQPLDAAEVLRLCEAEATNNISDICGVAALAAYLGRSNLALEWCKKAEASMARLGRQPAEWELSQHDFVKQLDLALRSNAEAAFLKKFMVS</sequence>
<proteinExistence type="predicted"/>
<protein>
    <submittedName>
        <fullName evidence="1">Uncharacterized protein</fullName>
    </submittedName>
</protein>
<dbReference type="GeneID" id="98648249"/>
<organism evidence="1 2">
    <name type="scientific">Gimesia maris</name>
    <dbReference type="NCBI Taxonomy" id="122"/>
    <lineage>
        <taxon>Bacteria</taxon>
        <taxon>Pseudomonadati</taxon>
        <taxon>Planctomycetota</taxon>
        <taxon>Planctomycetia</taxon>
        <taxon>Planctomycetales</taxon>
        <taxon>Planctomycetaceae</taxon>
        <taxon>Gimesia</taxon>
    </lineage>
</organism>
<accession>A0ABX5YQ71</accession>
<evidence type="ECO:0000313" key="1">
    <source>
        <dbReference type="EMBL" id="QEG17869.1"/>
    </source>
</evidence>
<gene>
    <name evidence="1" type="ORF">GmarT_37530</name>
</gene>
<reference evidence="1 2" key="1">
    <citation type="submission" date="2019-08" db="EMBL/GenBank/DDBJ databases">
        <title>Deep-cultivation of Planctomycetes and their phenomic and genomic characterization uncovers novel biology.</title>
        <authorList>
            <person name="Wiegand S."/>
            <person name="Jogler M."/>
            <person name="Boedeker C."/>
            <person name="Pinto D."/>
            <person name="Vollmers J."/>
            <person name="Rivas-Marin E."/>
            <person name="Kohn T."/>
            <person name="Peeters S.H."/>
            <person name="Heuer A."/>
            <person name="Rast P."/>
            <person name="Oberbeckmann S."/>
            <person name="Bunk B."/>
            <person name="Jeske O."/>
            <person name="Meyerdierks A."/>
            <person name="Storesund J.E."/>
            <person name="Kallscheuer N."/>
            <person name="Luecker S."/>
            <person name="Lage O.M."/>
            <person name="Pohl T."/>
            <person name="Merkel B.J."/>
            <person name="Hornburger P."/>
            <person name="Mueller R.-W."/>
            <person name="Bruemmer F."/>
            <person name="Labrenz M."/>
            <person name="Spormann A.M."/>
            <person name="Op den Camp H."/>
            <person name="Overmann J."/>
            <person name="Amann R."/>
            <person name="Jetten M.S.M."/>
            <person name="Mascher T."/>
            <person name="Medema M.H."/>
            <person name="Devos D.P."/>
            <person name="Kaster A.-K."/>
            <person name="Ovreas L."/>
            <person name="Rohde M."/>
            <person name="Galperin M.Y."/>
            <person name="Jogler C."/>
        </authorList>
    </citation>
    <scope>NUCLEOTIDE SEQUENCE [LARGE SCALE GENOMIC DNA]</scope>
    <source>
        <strain evidence="1 2">DSM 8797</strain>
    </source>
</reference>
<name>A0ABX5YQ71_9PLAN</name>